<name>A0ABZ1Z5K6_9NOCA</name>
<gene>
    <name evidence="1" type="ORF">OG563_23030</name>
</gene>
<organism evidence="1 2">
    <name type="scientific">Nocardia vinacea</name>
    <dbReference type="NCBI Taxonomy" id="96468"/>
    <lineage>
        <taxon>Bacteria</taxon>
        <taxon>Bacillati</taxon>
        <taxon>Actinomycetota</taxon>
        <taxon>Actinomycetes</taxon>
        <taxon>Mycobacteriales</taxon>
        <taxon>Nocardiaceae</taxon>
        <taxon>Nocardia</taxon>
    </lineage>
</organism>
<keyword evidence="2" id="KW-1185">Reference proteome</keyword>
<reference evidence="1" key="1">
    <citation type="submission" date="2022-10" db="EMBL/GenBank/DDBJ databases">
        <title>The complete genomes of actinobacterial strains from the NBC collection.</title>
        <authorList>
            <person name="Joergensen T.S."/>
            <person name="Alvarez Arevalo M."/>
            <person name="Sterndorff E.B."/>
            <person name="Faurdal D."/>
            <person name="Vuksanovic O."/>
            <person name="Mourched A.-S."/>
            <person name="Charusanti P."/>
            <person name="Shaw S."/>
            <person name="Blin K."/>
            <person name="Weber T."/>
        </authorList>
    </citation>
    <scope>NUCLEOTIDE SEQUENCE</scope>
    <source>
        <strain evidence="1">NBC_01482</strain>
    </source>
</reference>
<evidence type="ECO:0000313" key="2">
    <source>
        <dbReference type="Proteomes" id="UP001432062"/>
    </source>
</evidence>
<dbReference type="RefSeq" id="WP_329415641.1">
    <property type="nucleotide sequence ID" value="NZ_CP109441.1"/>
</dbReference>
<dbReference type="EMBL" id="CP109441">
    <property type="protein sequence ID" value="WUV50818.1"/>
    <property type="molecule type" value="Genomic_DNA"/>
</dbReference>
<protein>
    <submittedName>
        <fullName evidence="1">Uncharacterized protein</fullName>
    </submittedName>
</protein>
<proteinExistence type="predicted"/>
<sequence>MELVANINIWATEHLTLRSDSHRDAALGDIIDRIAATADHAFHLLMTGDLTGEHMHVAWTRLAELSITYGDLVREAEDGRWCLSPYTRRR</sequence>
<accession>A0ABZ1Z5K6</accession>
<evidence type="ECO:0000313" key="1">
    <source>
        <dbReference type="EMBL" id="WUV50818.1"/>
    </source>
</evidence>
<dbReference type="Proteomes" id="UP001432062">
    <property type="component" value="Chromosome"/>
</dbReference>